<dbReference type="InterPro" id="IPR050319">
    <property type="entry name" value="ABC_transp_ATP-bind"/>
</dbReference>
<feature type="domain" description="ABC transporter" evidence="6">
    <location>
        <begin position="306"/>
        <end position="547"/>
    </location>
</feature>
<dbReference type="AlphaFoldDB" id="A0A1C4ZIP4"/>
<feature type="region of interest" description="Disordered" evidence="5">
    <location>
        <begin position="1"/>
        <end position="23"/>
    </location>
</feature>
<dbReference type="InterPro" id="IPR003593">
    <property type="entry name" value="AAA+_ATPase"/>
</dbReference>
<dbReference type="RefSeq" id="WP_088984020.1">
    <property type="nucleotide sequence ID" value="NZ_LT607413.1"/>
</dbReference>
<evidence type="ECO:0000313" key="8">
    <source>
        <dbReference type="Proteomes" id="UP000198253"/>
    </source>
</evidence>
<keyword evidence="8" id="KW-1185">Reference proteome</keyword>
<dbReference type="Pfam" id="PF08352">
    <property type="entry name" value="oligo_HPY"/>
    <property type="match status" value="1"/>
</dbReference>
<protein>
    <submittedName>
        <fullName evidence="7">Peptide/nickel transport system ATP-binding protein</fullName>
    </submittedName>
</protein>
<dbReference type="PROSITE" id="PS50893">
    <property type="entry name" value="ABC_TRANSPORTER_2"/>
    <property type="match status" value="2"/>
</dbReference>
<organism evidence="7 8">
    <name type="scientific">Micromonospora echinospora</name>
    <name type="common">Micromonospora purpurea</name>
    <dbReference type="NCBI Taxonomy" id="1877"/>
    <lineage>
        <taxon>Bacteria</taxon>
        <taxon>Bacillati</taxon>
        <taxon>Actinomycetota</taxon>
        <taxon>Actinomycetes</taxon>
        <taxon>Micromonosporales</taxon>
        <taxon>Micromonosporaceae</taxon>
        <taxon>Micromonospora</taxon>
    </lineage>
</organism>
<dbReference type="CDD" id="cd03257">
    <property type="entry name" value="ABC_NikE_OppD_transporters"/>
    <property type="match status" value="2"/>
</dbReference>
<dbReference type="Proteomes" id="UP000198253">
    <property type="component" value="Chromosome I"/>
</dbReference>
<dbReference type="PROSITE" id="PS00211">
    <property type="entry name" value="ABC_TRANSPORTER_1"/>
    <property type="match status" value="2"/>
</dbReference>
<reference evidence="8" key="1">
    <citation type="submission" date="2016-06" db="EMBL/GenBank/DDBJ databases">
        <authorList>
            <person name="Varghese N."/>
            <person name="Submissions Spin"/>
        </authorList>
    </citation>
    <scope>NUCLEOTIDE SEQUENCE [LARGE SCALE GENOMIC DNA]</scope>
    <source>
        <strain evidence="8">DSM 43816</strain>
    </source>
</reference>
<evidence type="ECO:0000256" key="4">
    <source>
        <dbReference type="ARBA" id="ARBA00022840"/>
    </source>
</evidence>
<comment type="similarity">
    <text evidence="1">Belongs to the ABC transporter superfamily.</text>
</comment>
<keyword evidence="4 7" id="KW-0067">ATP-binding</keyword>
<evidence type="ECO:0000256" key="1">
    <source>
        <dbReference type="ARBA" id="ARBA00005417"/>
    </source>
</evidence>
<name>A0A1C4ZIP4_MICEC</name>
<dbReference type="GO" id="GO:0055085">
    <property type="term" value="P:transmembrane transport"/>
    <property type="evidence" value="ECO:0007669"/>
    <property type="project" value="UniProtKB-ARBA"/>
</dbReference>
<dbReference type="SMART" id="SM00382">
    <property type="entry name" value="AAA"/>
    <property type="match status" value="2"/>
</dbReference>
<proteinExistence type="inferred from homology"/>
<dbReference type="InterPro" id="IPR027417">
    <property type="entry name" value="P-loop_NTPase"/>
</dbReference>
<gene>
    <name evidence="7" type="ORF">GA0070618_5310</name>
</gene>
<dbReference type="GO" id="GO:0005524">
    <property type="term" value="F:ATP binding"/>
    <property type="evidence" value="ECO:0007669"/>
    <property type="project" value="UniProtKB-KW"/>
</dbReference>
<dbReference type="Pfam" id="PF00005">
    <property type="entry name" value="ABC_tran"/>
    <property type="match status" value="2"/>
</dbReference>
<accession>A0A1C4ZIP4</accession>
<keyword evidence="2" id="KW-0813">Transport</keyword>
<dbReference type="InParanoid" id="A0A1C4ZIP4"/>
<evidence type="ECO:0000259" key="6">
    <source>
        <dbReference type="PROSITE" id="PS50893"/>
    </source>
</evidence>
<dbReference type="EMBL" id="LT607413">
    <property type="protein sequence ID" value="SCF32818.1"/>
    <property type="molecule type" value="Genomic_DNA"/>
</dbReference>
<dbReference type="GO" id="GO:0015833">
    <property type="term" value="P:peptide transport"/>
    <property type="evidence" value="ECO:0007669"/>
    <property type="project" value="InterPro"/>
</dbReference>
<dbReference type="PANTHER" id="PTHR43776">
    <property type="entry name" value="TRANSPORT ATP-BINDING PROTEIN"/>
    <property type="match status" value="1"/>
</dbReference>
<evidence type="ECO:0000256" key="3">
    <source>
        <dbReference type="ARBA" id="ARBA00022741"/>
    </source>
</evidence>
<keyword evidence="3" id="KW-0547">Nucleotide-binding</keyword>
<dbReference type="InterPro" id="IPR003439">
    <property type="entry name" value="ABC_transporter-like_ATP-bd"/>
</dbReference>
<dbReference type="OrthoDB" id="4008250at2"/>
<dbReference type="InterPro" id="IPR017871">
    <property type="entry name" value="ABC_transporter-like_CS"/>
</dbReference>
<dbReference type="SUPFAM" id="SSF52540">
    <property type="entry name" value="P-loop containing nucleoside triphosphate hydrolases"/>
    <property type="match status" value="2"/>
</dbReference>
<sequence>MTLDAAGPSADIPTTGGTGPPTRQQLAVAVDGLRVHTDSGRPIVDGVTFDLAAGHLLALIGASGSGKTTTALALLGWANPGTSITAGSIRIAGEPVLGRTDTDLRRLRSRLVSYVPQDPLHALNPARRVGRQLFEILHAHRRTRDADAVIGRALDRARLPTDRRFLRRYPHQLSGGQRQRVVIAQALLLEPAVVVLDEPTTGLDAATQHEFLTHLDRLRAETGAAMVYVTHDVAAIAPHADRIAVLRAGTIVEHDHTRTLLRRPRHPYTRHLLDVVPDPHRRASVTTRPTRADGSPAAPAVPVLQVRGLSVTYRDGHQRIVAADRVDLDLEAGSCRALVGASGSGKTTIGRCVAGLLRPDAGGIALRGAVLAPTARRRTPTQRRAIQIVFQNPAESLNPRRTVGAELARVVRYFDTTAGASVAQRVGDLLDSVRLPHGLVHRYPGQLSGGEQQRVAIARALAAGPDVLVCDEITSALDVSVQATVLDLLAALRQELGLTLLFITHDLGVVSAVADQVTLIDHGRVQVTGSTRYLLDESDHPLARRLLAAAPSLSRALAGAGGPAATGRPGPR</sequence>
<dbReference type="PANTHER" id="PTHR43776:SF7">
    <property type="entry name" value="D,D-DIPEPTIDE TRANSPORT ATP-BINDING PROTEIN DDPF-RELATED"/>
    <property type="match status" value="1"/>
</dbReference>
<dbReference type="InterPro" id="IPR013563">
    <property type="entry name" value="Oligopep_ABC_C"/>
</dbReference>
<evidence type="ECO:0000256" key="5">
    <source>
        <dbReference type="SAM" id="MobiDB-lite"/>
    </source>
</evidence>
<feature type="domain" description="ABC transporter" evidence="6">
    <location>
        <begin position="28"/>
        <end position="273"/>
    </location>
</feature>
<dbReference type="Gene3D" id="3.40.50.300">
    <property type="entry name" value="P-loop containing nucleotide triphosphate hydrolases"/>
    <property type="match status" value="2"/>
</dbReference>
<evidence type="ECO:0000256" key="2">
    <source>
        <dbReference type="ARBA" id="ARBA00022448"/>
    </source>
</evidence>
<evidence type="ECO:0000313" key="7">
    <source>
        <dbReference type="EMBL" id="SCF32818.1"/>
    </source>
</evidence>
<dbReference type="GO" id="GO:0016887">
    <property type="term" value="F:ATP hydrolysis activity"/>
    <property type="evidence" value="ECO:0007669"/>
    <property type="project" value="InterPro"/>
</dbReference>